<evidence type="ECO:0000313" key="2">
    <source>
        <dbReference type="Proteomes" id="UP001497644"/>
    </source>
</evidence>
<reference evidence="1" key="1">
    <citation type="submission" date="2024-04" db="EMBL/GenBank/DDBJ databases">
        <authorList>
            <consortium name="Molecular Ecology Group"/>
        </authorList>
    </citation>
    <scope>NUCLEOTIDE SEQUENCE</scope>
</reference>
<sequence length="68" mass="7785">MCCNCDTSRSFVCCVIRTRAMRKQLQEISTFPKFGQTANRRDALPTRSLPLADVRTQLEIPLALADYY</sequence>
<dbReference type="AlphaFoldDB" id="A0AAV2N7X6"/>
<name>A0AAV2N7X6_9HYME</name>
<gene>
    <name evidence="1" type="ORF">LPLAT_LOCUS1894</name>
</gene>
<protein>
    <submittedName>
        <fullName evidence="1">Uncharacterized protein</fullName>
    </submittedName>
</protein>
<proteinExistence type="predicted"/>
<accession>A0AAV2N7X6</accession>
<evidence type="ECO:0000313" key="1">
    <source>
        <dbReference type="EMBL" id="CAL1675570.1"/>
    </source>
</evidence>
<organism evidence="1 2">
    <name type="scientific">Lasius platythorax</name>
    <dbReference type="NCBI Taxonomy" id="488582"/>
    <lineage>
        <taxon>Eukaryota</taxon>
        <taxon>Metazoa</taxon>
        <taxon>Ecdysozoa</taxon>
        <taxon>Arthropoda</taxon>
        <taxon>Hexapoda</taxon>
        <taxon>Insecta</taxon>
        <taxon>Pterygota</taxon>
        <taxon>Neoptera</taxon>
        <taxon>Endopterygota</taxon>
        <taxon>Hymenoptera</taxon>
        <taxon>Apocrita</taxon>
        <taxon>Aculeata</taxon>
        <taxon>Formicoidea</taxon>
        <taxon>Formicidae</taxon>
        <taxon>Formicinae</taxon>
        <taxon>Lasius</taxon>
        <taxon>Lasius</taxon>
    </lineage>
</organism>
<dbReference type="EMBL" id="OZ034833">
    <property type="protein sequence ID" value="CAL1675570.1"/>
    <property type="molecule type" value="Genomic_DNA"/>
</dbReference>
<keyword evidence="2" id="KW-1185">Reference proteome</keyword>
<dbReference type="Proteomes" id="UP001497644">
    <property type="component" value="Chromosome 10"/>
</dbReference>